<reference evidence="4" key="1">
    <citation type="submission" date="2023-01" db="EMBL/GenBank/DDBJ databases">
        <title>Key to firefly adult light organ development and bioluminescence: homeobox transcription factors regulate luciferase expression and transportation to peroxisome.</title>
        <authorList>
            <person name="Fu X."/>
        </authorList>
    </citation>
    <scope>NUCLEOTIDE SEQUENCE [LARGE SCALE GENOMIC DNA]</scope>
</reference>
<feature type="compositionally biased region" description="Basic residues" evidence="1">
    <location>
        <begin position="12"/>
        <end position="23"/>
    </location>
</feature>
<dbReference type="InterPro" id="IPR006578">
    <property type="entry name" value="MADF-dom"/>
</dbReference>
<feature type="region of interest" description="Disordered" evidence="1">
    <location>
        <begin position="225"/>
        <end position="270"/>
    </location>
</feature>
<proteinExistence type="predicted"/>
<evidence type="ECO:0000256" key="1">
    <source>
        <dbReference type="SAM" id="MobiDB-lite"/>
    </source>
</evidence>
<feature type="region of interest" description="Disordered" evidence="1">
    <location>
        <begin position="1"/>
        <end position="86"/>
    </location>
</feature>
<dbReference type="AlphaFoldDB" id="A0AAN7PIU1"/>
<name>A0AAN7PIU1_9COLE</name>
<protein>
    <recommendedName>
        <fullName evidence="2">MADF domain-containing protein</fullName>
    </recommendedName>
</protein>
<evidence type="ECO:0000313" key="4">
    <source>
        <dbReference type="Proteomes" id="UP001353858"/>
    </source>
</evidence>
<dbReference type="Pfam" id="PF10545">
    <property type="entry name" value="MADF_DNA_bdg"/>
    <property type="match status" value="1"/>
</dbReference>
<evidence type="ECO:0000313" key="3">
    <source>
        <dbReference type="EMBL" id="KAK4887348.1"/>
    </source>
</evidence>
<feature type="compositionally biased region" description="Basic and acidic residues" evidence="1">
    <location>
        <begin position="30"/>
        <end position="45"/>
    </location>
</feature>
<accession>A0AAN7PIU1</accession>
<feature type="compositionally biased region" description="Polar residues" evidence="1">
    <location>
        <begin position="226"/>
        <end position="235"/>
    </location>
</feature>
<evidence type="ECO:0000259" key="2">
    <source>
        <dbReference type="Pfam" id="PF10545"/>
    </source>
</evidence>
<dbReference type="CDD" id="cd15517">
    <property type="entry name" value="PHD_TCF19_like"/>
    <property type="match status" value="1"/>
</dbReference>
<comment type="caution">
    <text evidence="3">The sequence shown here is derived from an EMBL/GenBank/DDBJ whole genome shotgun (WGS) entry which is preliminary data.</text>
</comment>
<dbReference type="EMBL" id="JARPUR010000001">
    <property type="protein sequence ID" value="KAK4887348.1"/>
    <property type="molecule type" value="Genomic_DNA"/>
</dbReference>
<organism evidence="3 4">
    <name type="scientific">Aquatica leii</name>
    <dbReference type="NCBI Taxonomy" id="1421715"/>
    <lineage>
        <taxon>Eukaryota</taxon>
        <taxon>Metazoa</taxon>
        <taxon>Ecdysozoa</taxon>
        <taxon>Arthropoda</taxon>
        <taxon>Hexapoda</taxon>
        <taxon>Insecta</taxon>
        <taxon>Pterygota</taxon>
        <taxon>Neoptera</taxon>
        <taxon>Endopterygota</taxon>
        <taxon>Coleoptera</taxon>
        <taxon>Polyphaga</taxon>
        <taxon>Elateriformia</taxon>
        <taxon>Elateroidea</taxon>
        <taxon>Lampyridae</taxon>
        <taxon>Luciolinae</taxon>
        <taxon>Aquatica</taxon>
    </lineage>
</organism>
<feature type="compositionally biased region" description="Basic and acidic residues" evidence="1">
    <location>
        <begin position="77"/>
        <end position="86"/>
    </location>
</feature>
<feature type="domain" description="MADF" evidence="2">
    <location>
        <begin position="146"/>
        <end position="193"/>
    </location>
</feature>
<gene>
    <name evidence="3" type="ORF">RN001_003619</name>
</gene>
<sequence length="327" mass="37834">MLRPYPTAPLRKQSRTRGRKKGKCSTITDTLEKDELMKAEEERNNKSKKKGAKAKIITTAKKKHCSSDSDTDGNISLRDESPPPRDLKEYFSQIEQELDPSDVEEKKDSEEDNSTCVACSGEYRLSKEEFIQCLLCNQWAHKSYVVEVTTRWRTLRERYTKEMRLHDYQTQSGNGQEDAADLQWEWYEAMGFLFSHVKSRKTTGSLVTTREESWGSEVIEYETVESIPSTTSASSRLDEDKVPTPTNNRKRRLGGDSGGSTPRRNKRYEDIDHEVLKTLKDMESHRQEDEDDHFGKVMAAELRKIEDPRTKQIRKARIYMVATGIEF</sequence>
<dbReference type="Proteomes" id="UP001353858">
    <property type="component" value="Unassembled WGS sequence"/>
</dbReference>
<keyword evidence="4" id="KW-1185">Reference proteome</keyword>